<dbReference type="OrthoDB" id="5858028at2759"/>
<evidence type="ECO:0000313" key="2">
    <source>
        <dbReference type="Proteomes" id="UP000614601"/>
    </source>
</evidence>
<dbReference type="EMBL" id="CAJFDH010000005">
    <property type="protein sequence ID" value="CAD5225125.1"/>
    <property type="molecule type" value="Genomic_DNA"/>
</dbReference>
<evidence type="ECO:0000313" key="1">
    <source>
        <dbReference type="EMBL" id="CAD5225125.1"/>
    </source>
</evidence>
<comment type="caution">
    <text evidence="1">The sequence shown here is derived from an EMBL/GenBank/DDBJ whole genome shotgun (WGS) entry which is preliminary data.</text>
</comment>
<name>A0A811LDH9_9BILA</name>
<organism evidence="1 2">
    <name type="scientific">Bursaphelenchus okinawaensis</name>
    <dbReference type="NCBI Taxonomy" id="465554"/>
    <lineage>
        <taxon>Eukaryota</taxon>
        <taxon>Metazoa</taxon>
        <taxon>Ecdysozoa</taxon>
        <taxon>Nematoda</taxon>
        <taxon>Chromadorea</taxon>
        <taxon>Rhabditida</taxon>
        <taxon>Tylenchina</taxon>
        <taxon>Tylenchomorpha</taxon>
        <taxon>Aphelenchoidea</taxon>
        <taxon>Aphelenchoididae</taxon>
        <taxon>Bursaphelenchus</taxon>
    </lineage>
</organism>
<protein>
    <submittedName>
        <fullName evidence="1">Uncharacterized protein</fullName>
    </submittedName>
</protein>
<sequence>MDNEKSLMLRSTNWQLTRSSDYALFHCDNINVTVSWGAQRSDPPKIRIQNYEMHGLDKALERLDYLLAHVRCVRTLSLNLETSETRSINAIIEKFLDAENVRLEVLKVKRRYVGQRIDLLPDLLALNSETLREVGKIGLSEATEGFNDKIRLNRLSLMNFDLIDDGELESSTLAERTRIHIRRLGGIGAKFQHLSYTTYSGFDLSRNPTLFMLKQCEVRSIRLTMQKGAAITSTPLQPVQPLLDTLERLELIGSLSAPKERLSALFPNLDFYDYQQQDLATGQTAMAC</sequence>
<dbReference type="Proteomes" id="UP000614601">
    <property type="component" value="Unassembled WGS sequence"/>
</dbReference>
<gene>
    <name evidence="1" type="ORF">BOKJ2_LOCUS11422</name>
</gene>
<dbReference type="Proteomes" id="UP000783686">
    <property type="component" value="Unassembled WGS sequence"/>
</dbReference>
<reference evidence="1" key="1">
    <citation type="submission" date="2020-09" db="EMBL/GenBank/DDBJ databases">
        <authorList>
            <person name="Kikuchi T."/>
        </authorList>
    </citation>
    <scope>NUCLEOTIDE SEQUENCE</scope>
    <source>
        <strain evidence="1">SH1</strain>
    </source>
</reference>
<keyword evidence="2" id="KW-1185">Reference proteome</keyword>
<dbReference type="EMBL" id="CAJFCW020000005">
    <property type="protein sequence ID" value="CAG9120457.1"/>
    <property type="molecule type" value="Genomic_DNA"/>
</dbReference>
<proteinExistence type="predicted"/>
<accession>A0A811LDH9</accession>
<dbReference type="AlphaFoldDB" id="A0A811LDH9"/>